<evidence type="ECO:0000313" key="4">
    <source>
        <dbReference type="Proteomes" id="UP000218505"/>
    </source>
</evidence>
<dbReference type="Gene3D" id="2.60.120.10">
    <property type="entry name" value="Jelly Rolls"/>
    <property type="match status" value="1"/>
</dbReference>
<dbReference type="SMART" id="SM00255">
    <property type="entry name" value="TIR"/>
    <property type="match status" value="1"/>
</dbReference>
<dbReference type="SUPFAM" id="SSF52200">
    <property type="entry name" value="Toll/Interleukin receptor TIR domain"/>
    <property type="match status" value="1"/>
</dbReference>
<evidence type="ECO:0008006" key="5">
    <source>
        <dbReference type="Google" id="ProtNLM"/>
    </source>
</evidence>
<keyword evidence="4" id="KW-1185">Reference proteome</keyword>
<dbReference type="PROSITE" id="PS50042">
    <property type="entry name" value="CNMP_BINDING_3"/>
    <property type="match status" value="1"/>
</dbReference>
<dbReference type="InterPro" id="IPR000157">
    <property type="entry name" value="TIR_dom"/>
</dbReference>
<dbReference type="PROSITE" id="PS50104">
    <property type="entry name" value="TIR"/>
    <property type="match status" value="1"/>
</dbReference>
<dbReference type="KEGG" id="apre:CNX65_30135"/>
<gene>
    <name evidence="3" type="ORF">CNX65_30135</name>
</gene>
<dbReference type="InterPro" id="IPR000595">
    <property type="entry name" value="cNMP-bd_dom"/>
</dbReference>
<reference evidence="3" key="1">
    <citation type="submission" date="2017-09" db="EMBL/GenBank/DDBJ databases">
        <title>Complete Genome Sequence of ansamitocin-producing Bacterium Actinosynnema pretiosum X47.</title>
        <authorList>
            <person name="Cao G."/>
            <person name="Zong G."/>
            <person name="Zhong C."/>
            <person name="Fu J."/>
        </authorList>
    </citation>
    <scope>NUCLEOTIDE SEQUENCE [LARGE SCALE GENOMIC DNA]</scope>
    <source>
        <strain evidence="3">X47</strain>
    </source>
</reference>
<proteinExistence type="predicted"/>
<dbReference type="InterPro" id="IPR014710">
    <property type="entry name" value="RmlC-like_jellyroll"/>
</dbReference>
<dbReference type="Pfam" id="PF13676">
    <property type="entry name" value="TIR_2"/>
    <property type="match status" value="1"/>
</dbReference>
<evidence type="ECO:0000259" key="2">
    <source>
        <dbReference type="PROSITE" id="PS50104"/>
    </source>
</evidence>
<dbReference type="SUPFAM" id="SSF55073">
    <property type="entry name" value="Nucleotide cyclase"/>
    <property type="match status" value="1"/>
</dbReference>
<evidence type="ECO:0000313" key="3">
    <source>
        <dbReference type="EMBL" id="ATE57023.1"/>
    </source>
</evidence>
<dbReference type="EMBL" id="CP023445">
    <property type="protein sequence ID" value="ATE57023.1"/>
    <property type="molecule type" value="Genomic_DNA"/>
</dbReference>
<dbReference type="Pfam" id="PF00027">
    <property type="entry name" value="cNMP_binding"/>
    <property type="match status" value="1"/>
</dbReference>
<feature type="domain" description="Cyclic nucleotide-binding" evidence="1">
    <location>
        <begin position="235"/>
        <end position="340"/>
    </location>
</feature>
<dbReference type="InterPro" id="IPR035897">
    <property type="entry name" value="Toll_tir_struct_dom_sf"/>
</dbReference>
<dbReference type="Gene3D" id="3.30.70.1230">
    <property type="entry name" value="Nucleotide cyclase"/>
    <property type="match status" value="1"/>
</dbReference>
<dbReference type="InterPro" id="IPR029787">
    <property type="entry name" value="Nucleotide_cyclase"/>
</dbReference>
<organism evidence="3 4">
    <name type="scientific">Actinosynnema pretiosum</name>
    <dbReference type="NCBI Taxonomy" id="42197"/>
    <lineage>
        <taxon>Bacteria</taxon>
        <taxon>Bacillati</taxon>
        <taxon>Actinomycetota</taxon>
        <taxon>Actinomycetes</taxon>
        <taxon>Pseudonocardiales</taxon>
        <taxon>Pseudonocardiaceae</taxon>
        <taxon>Actinosynnema</taxon>
    </lineage>
</organism>
<dbReference type="SMART" id="SM00100">
    <property type="entry name" value="cNMP"/>
    <property type="match status" value="1"/>
</dbReference>
<feature type="domain" description="TIR" evidence="2">
    <location>
        <begin position="509"/>
        <end position="641"/>
    </location>
</feature>
<dbReference type="GO" id="GO:0007165">
    <property type="term" value="P:signal transduction"/>
    <property type="evidence" value="ECO:0007669"/>
    <property type="project" value="InterPro"/>
</dbReference>
<accession>A0A290ZDH6</accession>
<dbReference type="InterPro" id="IPR018490">
    <property type="entry name" value="cNMP-bd_dom_sf"/>
</dbReference>
<dbReference type="Gene3D" id="3.40.50.10140">
    <property type="entry name" value="Toll/interleukin-1 receptor homology (TIR) domain"/>
    <property type="match status" value="1"/>
</dbReference>
<dbReference type="CDD" id="cd00038">
    <property type="entry name" value="CAP_ED"/>
    <property type="match status" value="1"/>
</dbReference>
<name>A0A290ZDH6_9PSEU</name>
<dbReference type="SUPFAM" id="SSF51206">
    <property type="entry name" value="cAMP-binding domain-like"/>
    <property type="match status" value="1"/>
</dbReference>
<dbReference type="InterPro" id="IPR018488">
    <property type="entry name" value="cNMP-bd_CS"/>
</dbReference>
<sequence length="644" mass="72248">MAIVSCDIVGHSAATDDEQLNRVERINEIVGNLIRAHEPGDVFWASGGDGGHVVFLEEDWPLAAVGLVEELHGWAQEEQVSLRITGHFGLVASIHGADGREQLVGSPINYAGWLMSRVKPTGVVVSDAFRERAQPVLGDEWKFHEPWLLPNPDFPEQMLYLLSSDKIDSRWFSLQESDQNGLAESVKKGDAWGVIRYVKRIWQADVNNEQVAGALGAVKRLGGLRSLRDQTVNPFLGYFDDALLEKVVRLGQLVERRAGERVCRFGDTGDSLFVILAGELGVYRSEGKESEEAKPMHRIGKGEVAGELAYALARTRTADLVALTDVSLLSYSNEEINKNLSHSSDGARAREGIDKFITGRVLEHICDNTDYLLGRKPPEDALDEREVWRRSVERLKRHCQLIRKPPGLNHSLEDIRSAEGQRTGIFILVAGQVQDEERGKEVLNSMSFPVLWCELPGLLSTRTRSYRVHEKPVIILRVLEAGIEELSVKQQEVMKKALERELGGQSGEYEYDLFLCHSSKDKPVVLEIYERLRAAGLRVWLDREEVRLGAKSVEAIESGLKKARYLLACVSESFHEARWAKQEVEAMVHLDLDRDNGGSIIPLLLDESVSLEGSLRPFLRDPNRYCYTRDGEFERLVAALLSSR</sequence>
<dbReference type="Proteomes" id="UP000218505">
    <property type="component" value="Chromosome"/>
</dbReference>
<dbReference type="PROSITE" id="PS00888">
    <property type="entry name" value="CNMP_BINDING_1"/>
    <property type="match status" value="1"/>
</dbReference>
<protein>
    <recommendedName>
        <fullName evidence="5">TIR domain-containing protein</fullName>
    </recommendedName>
</protein>
<dbReference type="AlphaFoldDB" id="A0A290ZDH6"/>
<evidence type="ECO:0000259" key="1">
    <source>
        <dbReference type="PROSITE" id="PS50042"/>
    </source>
</evidence>